<keyword evidence="10" id="KW-0969">Cilium</keyword>
<protein>
    <recommendedName>
        <fullName evidence="4">Flagellar hook-associated protein 1</fullName>
    </recommendedName>
</protein>
<dbReference type="Pfam" id="PF06429">
    <property type="entry name" value="Flg_bbr_C"/>
    <property type="match status" value="1"/>
</dbReference>
<dbReference type="EMBL" id="JABXXR010000026">
    <property type="protein sequence ID" value="NVN40080.1"/>
    <property type="molecule type" value="Genomic_DNA"/>
</dbReference>
<evidence type="ECO:0000256" key="6">
    <source>
        <dbReference type="ARBA" id="ARBA00023143"/>
    </source>
</evidence>
<gene>
    <name evidence="10" type="primary">flgK</name>
    <name evidence="10" type="ORF">HUK82_05810</name>
</gene>
<evidence type="ECO:0000256" key="5">
    <source>
        <dbReference type="ARBA" id="ARBA00022525"/>
    </source>
</evidence>
<evidence type="ECO:0000313" key="10">
    <source>
        <dbReference type="EMBL" id="NVN40080.1"/>
    </source>
</evidence>
<feature type="domain" description="Flagellar basal-body/hook protein C-terminal" evidence="8">
    <location>
        <begin position="460"/>
        <end position="496"/>
    </location>
</feature>
<reference evidence="10 11" key="1">
    <citation type="submission" date="2020-06" db="EMBL/GenBank/DDBJ databases">
        <title>Description of novel acetic acid bacteria.</title>
        <authorList>
            <person name="Sombolestani A."/>
        </authorList>
    </citation>
    <scope>NUCLEOTIDE SEQUENCE [LARGE SCALE GENOMIC DNA]</scope>
    <source>
        <strain evidence="10 11">LMG 27010</strain>
    </source>
</reference>
<keyword evidence="10" id="KW-0966">Cell projection</keyword>
<evidence type="ECO:0000259" key="7">
    <source>
        <dbReference type="Pfam" id="PF00460"/>
    </source>
</evidence>
<feature type="domain" description="Flagellar basal body rod protein N-terminal" evidence="7">
    <location>
        <begin position="8"/>
        <end position="36"/>
    </location>
</feature>
<dbReference type="RefSeq" id="WP_176613053.1">
    <property type="nucleotide sequence ID" value="NZ_JABXXR010000026.1"/>
</dbReference>
<dbReference type="Proteomes" id="UP000585665">
    <property type="component" value="Unassembled WGS sequence"/>
</dbReference>
<dbReference type="GO" id="GO:0009424">
    <property type="term" value="C:bacterial-type flagellum hook"/>
    <property type="evidence" value="ECO:0007669"/>
    <property type="project" value="InterPro"/>
</dbReference>
<dbReference type="Pfam" id="PF22638">
    <property type="entry name" value="FlgK_D1"/>
    <property type="match status" value="1"/>
</dbReference>
<dbReference type="GO" id="GO:0005576">
    <property type="term" value="C:extracellular region"/>
    <property type="evidence" value="ECO:0007669"/>
    <property type="project" value="UniProtKB-SubCell"/>
</dbReference>
<dbReference type="InterPro" id="IPR001444">
    <property type="entry name" value="Flag_bb_rod_N"/>
</dbReference>
<keyword evidence="10" id="KW-0282">Flagellum</keyword>
<accession>A0A850PC27</accession>
<sequence>MGISDALSIASSGLHSTEHALAVASQNVANASTTGYVKEVATQVAVSYGGIGGGVAVGATARDVNTALENLLYTKNADVSSYATLDNALSAISAVQGTTSSDSTTSTGTLSDVLGTLQSAFTTLSATPSDSTAQRTVVSDAQTVADTVNKLASAYQSERQTAQDSIVSTVSTINTDLTTIGSMSKQIMTLKAQGVDTADLENQRAAVMQDLSTQTSVSFSATANGDMLVRTSTGLALPTRPTTDGVTIPTSAWPLSTSAATLTSTSSVPAITLNGADVTSGLSGGTLGANIQLRDQTLPTMQAQLDSFSSALANRFDAQGLTLFSDSAGALPGSSSTQAPPDGVVGFSSMLSVNPAVTADPRLVVTGTRASSSTSSIIGNVLSYTFGTTLADGTAQPAAPSQGLGASGTLSTGYAGTLSLGSLATALTANQASVISGASSSLQVATAAQTSLQTKVGTVSGVDTDSEMSTIVTLQNAYAANAKVVAAVQSMFASLIAAV</sequence>
<keyword evidence="11" id="KW-1185">Reference proteome</keyword>
<dbReference type="PANTHER" id="PTHR30033">
    <property type="entry name" value="FLAGELLAR HOOK-ASSOCIATED PROTEIN 1"/>
    <property type="match status" value="1"/>
</dbReference>
<dbReference type="NCBIfam" id="TIGR02492">
    <property type="entry name" value="flgK_ends"/>
    <property type="match status" value="1"/>
</dbReference>
<dbReference type="GO" id="GO:0009425">
    <property type="term" value="C:bacterial-type flagellum basal body"/>
    <property type="evidence" value="ECO:0007669"/>
    <property type="project" value="UniProtKB-SubCell"/>
</dbReference>
<evidence type="ECO:0000256" key="4">
    <source>
        <dbReference type="ARBA" id="ARBA00016244"/>
    </source>
</evidence>
<feature type="domain" description="Flagellar hook-associated protein FlgK helical" evidence="9">
    <location>
        <begin position="106"/>
        <end position="319"/>
    </location>
</feature>
<evidence type="ECO:0000256" key="1">
    <source>
        <dbReference type="ARBA" id="ARBA00004117"/>
    </source>
</evidence>
<comment type="similarity">
    <text evidence="3">Belongs to the flagella basal body rod proteins family.</text>
</comment>
<evidence type="ECO:0000256" key="3">
    <source>
        <dbReference type="ARBA" id="ARBA00009677"/>
    </source>
</evidence>
<dbReference type="InterPro" id="IPR010930">
    <property type="entry name" value="Flg_bb/hook_C_dom"/>
</dbReference>
<organism evidence="10 11">
    <name type="scientific">Ameyamaea chiangmaiensis</name>
    <dbReference type="NCBI Taxonomy" id="442969"/>
    <lineage>
        <taxon>Bacteria</taxon>
        <taxon>Pseudomonadati</taxon>
        <taxon>Pseudomonadota</taxon>
        <taxon>Alphaproteobacteria</taxon>
        <taxon>Acetobacterales</taxon>
        <taxon>Acetobacteraceae</taxon>
        <taxon>Ameyamaea</taxon>
    </lineage>
</organism>
<keyword evidence="6" id="KW-0975">Bacterial flagellum</keyword>
<dbReference type="InterPro" id="IPR002371">
    <property type="entry name" value="FlgK"/>
</dbReference>
<dbReference type="AlphaFoldDB" id="A0A850PC27"/>
<evidence type="ECO:0000313" key="11">
    <source>
        <dbReference type="Proteomes" id="UP000585665"/>
    </source>
</evidence>
<name>A0A850PC27_9PROT</name>
<dbReference type="SUPFAM" id="SSF64518">
    <property type="entry name" value="Phase 1 flagellin"/>
    <property type="match status" value="1"/>
</dbReference>
<dbReference type="GO" id="GO:0005198">
    <property type="term" value="F:structural molecule activity"/>
    <property type="evidence" value="ECO:0007669"/>
    <property type="project" value="InterPro"/>
</dbReference>
<comment type="caution">
    <text evidence="10">The sequence shown here is derived from an EMBL/GenBank/DDBJ whole genome shotgun (WGS) entry which is preliminary data.</text>
</comment>
<evidence type="ECO:0000256" key="2">
    <source>
        <dbReference type="ARBA" id="ARBA00004613"/>
    </source>
</evidence>
<evidence type="ECO:0000259" key="9">
    <source>
        <dbReference type="Pfam" id="PF22638"/>
    </source>
</evidence>
<keyword evidence="5" id="KW-0964">Secreted</keyword>
<dbReference type="Pfam" id="PF00460">
    <property type="entry name" value="Flg_bb_rod"/>
    <property type="match status" value="1"/>
</dbReference>
<comment type="subcellular location">
    <subcellularLocation>
        <location evidence="1">Bacterial flagellum basal body</location>
    </subcellularLocation>
    <subcellularLocation>
        <location evidence="2">Secreted</location>
    </subcellularLocation>
</comment>
<dbReference type="InterPro" id="IPR053927">
    <property type="entry name" value="FlgK_helical"/>
</dbReference>
<dbReference type="GO" id="GO:0044780">
    <property type="term" value="P:bacterial-type flagellum assembly"/>
    <property type="evidence" value="ECO:0007669"/>
    <property type="project" value="InterPro"/>
</dbReference>
<proteinExistence type="inferred from homology"/>
<evidence type="ECO:0000259" key="8">
    <source>
        <dbReference type="Pfam" id="PF06429"/>
    </source>
</evidence>
<dbReference type="PANTHER" id="PTHR30033:SF1">
    <property type="entry name" value="FLAGELLAR HOOK-ASSOCIATED PROTEIN 1"/>
    <property type="match status" value="1"/>
</dbReference>